<accession>W2S2Y0</accession>
<dbReference type="Gene3D" id="3.90.80.10">
    <property type="entry name" value="Inorganic pyrophosphatase"/>
    <property type="match status" value="1"/>
</dbReference>
<feature type="region of interest" description="Disordered" evidence="7">
    <location>
        <begin position="18"/>
        <end position="49"/>
    </location>
</feature>
<evidence type="ECO:0000256" key="1">
    <source>
        <dbReference type="ARBA" id="ARBA00001946"/>
    </source>
</evidence>
<evidence type="ECO:0000256" key="5">
    <source>
        <dbReference type="ARBA" id="ARBA00022801"/>
    </source>
</evidence>
<evidence type="ECO:0000313" key="10">
    <source>
        <dbReference type="Proteomes" id="UP000030752"/>
    </source>
</evidence>
<dbReference type="EMBL" id="KB822718">
    <property type="protein sequence ID" value="ETN43071.1"/>
    <property type="molecule type" value="Genomic_DNA"/>
</dbReference>
<feature type="chain" id="PRO_5004824028" description="inorganic diphosphatase" evidence="8">
    <location>
        <begin position="19"/>
        <end position="354"/>
    </location>
</feature>
<dbReference type="InterPro" id="IPR008162">
    <property type="entry name" value="Pyrophosphatase"/>
</dbReference>
<dbReference type="InParanoid" id="W2S2Y0"/>
<keyword evidence="6" id="KW-0460">Magnesium</keyword>
<sequence>MRATQAVFALALAVTASASPVGHPGKPGGHAGPGKPGPPKGGCKPGPDDGKFDYDALSLREVGGRNTLEWRVWLEHKCQPISFWHDVPLYPDESEPAIVNAVVEIPRWENGKIEIRRPEPLNPIFHDDRNDAPRFVESVWPHKTYPFVYGSIPQTWENPNVNHSFTEAPGDNDPIDFFDIGQDVGYVGQVKQVKILGGLAPNDGGETDWKVLVIDVNDPIAEFINDWEDVEKYRPGVTQAFRDWFTYYKVARGDDLIPIVGETYQSASYIIDEVIPTGHQYWKDLISGDEDAGEVNFNQTSFPEYDSYVAPGETTRSFELPRESRPEPAAPKPSEYEEWYYLDEEYQLIDQEAE</sequence>
<dbReference type="eggNOG" id="KOG1626">
    <property type="taxonomic scope" value="Eukaryota"/>
</dbReference>
<proteinExistence type="inferred from homology"/>
<organism evidence="9 10">
    <name type="scientific">Cyphellophora europaea (strain CBS 101466)</name>
    <name type="common">Phialophora europaea</name>
    <dbReference type="NCBI Taxonomy" id="1220924"/>
    <lineage>
        <taxon>Eukaryota</taxon>
        <taxon>Fungi</taxon>
        <taxon>Dikarya</taxon>
        <taxon>Ascomycota</taxon>
        <taxon>Pezizomycotina</taxon>
        <taxon>Eurotiomycetes</taxon>
        <taxon>Chaetothyriomycetidae</taxon>
        <taxon>Chaetothyriales</taxon>
        <taxon>Cyphellophoraceae</taxon>
        <taxon>Cyphellophora</taxon>
    </lineage>
</organism>
<feature type="compositionally biased region" description="Gly residues" evidence="7">
    <location>
        <begin position="25"/>
        <end position="34"/>
    </location>
</feature>
<dbReference type="Proteomes" id="UP000030752">
    <property type="component" value="Unassembled WGS sequence"/>
</dbReference>
<dbReference type="Pfam" id="PF00719">
    <property type="entry name" value="Pyrophosphatase"/>
    <property type="match status" value="1"/>
</dbReference>
<dbReference type="OrthoDB" id="1608002at2759"/>
<dbReference type="EC" id="3.6.1.1" evidence="3"/>
<dbReference type="GO" id="GO:0000287">
    <property type="term" value="F:magnesium ion binding"/>
    <property type="evidence" value="ECO:0007669"/>
    <property type="project" value="InterPro"/>
</dbReference>
<comment type="cofactor">
    <cofactor evidence="1">
        <name>Mg(2+)</name>
        <dbReference type="ChEBI" id="CHEBI:18420"/>
    </cofactor>
</comment>
<evidence type="ECO:0000256" key="3">
    <source>
        <dbReference type="ARBA" id="ARBA00012146"/>
    </source>
</evidence>
<dbReference type="SUPFAM" id="SSF50324">
    <property type="entry name" value="Inorganic pyrophosphatase"/>
    <property type="match status" value="1"/>
</dbReference>
<dbReference type="GO" id="GO:0006796">
    <property type="term" value="P:phosphate-containing compound metabolic process"/>
    <property type="evidence" value="ECO:0007669"/>
    <property type="project" value="InterPro"/>
</dbReference>
<dbReference type="AlphaFoldDB" id="W2S2Y0"/>
<dbReference type="PANTHER" id="PTHR10286">
    <property type="entry name" value="INORGANIC PYROPHOSPHATASE"/>
    <property type="match status" value="1"/>
</dbReference>
<feature type="region of interest" description="Disordered" evidence="7">
    <location>
        <begin position="316"/>
        <end position="336"/>
    </location>
</feature>
<reference evidence="9 10" key="1">
    <citation type="submission" date="2013-03" db="EMBL/GenBank/DDBJ databases">
        <title>The Genome Sequence of Phialophora europaea CBS 101466.</title>
        <authorList>
            <consortium name="The Broad Institute Genomics Platform"/>
            <person name="Cuomo C."/>
            <person name="de Hoog S."/>
            <person name="Gorbushina A."/>
            <person name="Walker B."/>
            <person name="Young S.K."/>
            <person name="Zeng Q."/>
            <person name="Gargeya S."/>
            <person name="Fitzgerald M."/>
            <person name="Haas B."/>
            <person name="Abouelleil A."/>
            <person name="Allen A.W."/>
            <person name="Alvarado L."/>
            <person name="Arachchi H.M."/>
            <person name="Berlin A.M."/>
            <person name="Chapman S.B."/>
            <person name="Gainer-Dewar J."/>
            <person name="Goldberg J."/>
            <person name="Griggs A."/>
            <person name="Gujja S."/>
            <person name="Hansen M."/>
            <person name="Howarth C."/>
            <person name="Imamovic A."/>
            <person name="Ireland A."/>
            <person name="Larimer J."/>
            <person name="McCowan C."/>
            <person name="Murphy C."/>
            <person name="Pearson M."/>
            <person name="Poon T.W."/>
            <person name="Priest M."/>
            <person name="Roberts A."/>
            <person name="Saif S."/>
            <person name="Shea T."/>
            <person name="Sisk P."/>
            <person name="Sykes S."/>
            <person name="Wortman J."/>
            <person name="Nusbaum C."/>
            <person name="Birren B."/>
        </authorList>
    </citation>
    <scope>NUCLEOTIDE SEQUENCE [LARGE SCALE GENOMIC DNA]</scope>
    <source>
        <strain evidence="9 10">CBS 101466</strain>
    </source>
</reference>
<dbReference type="HOGENOM" id="CLU_040684_0_2_1"/>
<dbReference type="GO" id="GO:0004427">
    <property type="term" value="F:inorganic diphosphate phosphatase activity"/>
    <property type="evidence" value="ECO:0007669"/>
    <property type="project" value="UniProtKB-EC"/>
</dbReference>
<gene>
    <name evidence="9" type="ORF">HMPREF1541_02229</name>
</gene>
<dbReference type="VEuPathDB" id="FungiDB:HMPREF1541_02229"/>
<dbReference type="GeneID" id="19969568"/>
<name>W2S2Y0_CYPE1</name>
<evidence type="ECO:0000313" key="9">
    <source>
        <dbReference type="EMBL" id="ETN43071.1"/>
    </source>
</evidence>
<comment type="similarity">
    <text evidence="2">Belongs to the PPase family.</text>
</comment>
<dbReference type="GO" id="GO:0005737">
    <property type="term" value="C:cytoplasm"/>
    <property type="evidence" value="ECO:0007669"/>
    <property type="project" value="InterPro"/>
</dbReference>
<protein>
    <recommendedName>
        <fullName evidence="3">inorganic diphosphatase</fullName>
        <ecNumber evidence="3">3.6.1.1</ecNumber>
    </recommendedName>
</protein>
<dbReference type="CDD" id="cd00412">
    <property type="entry name" value="pyrophosphatase"/>
    <property type="match status" value="1"/>
</dbReference>
<keyword evidence="5" id="KW-0378">Hydrolase</keyword>
<dbReference type="InterPro" id="IPR036649">
    <property type="entry name" value="Pyrophosphatase_sf"/>
</dbReference>
<dbReference type="STRING" id="1220924.W2S2Y0"/>
<keyword evidence="10" id="KW-1185">Reference proteome</keyword>
<feature type="signal peptide" evidence="8">
    <location>
        <begin position="1"/>
        <end position="18"/>
    </location>
</feature>
<evidence type="ECO:0000256" key="6">
    <source>
        <dbReference type="ARBA" id="ARBA00022842"/>
    </source>
</evidence>
<dbReference type="RefSeq" id="XP_008714807.1">
    <property type="nucleotide sequence ID" value="XM_008716585.1"/>
</dbReference>
<evidence type="ECO:0000256" key="4">
    <source>
        <dbReference type="ARBA" id="ARBA00022723"/>
    </source>
</evidence>
<evidence type="ECO:0000256" key="2">
    <source>
        <dbReference type="ARBA" id="ARBA00006220"/>
    </source>
</evidence>
<evidence type="ECO:0000256" key="8">
    <source>
        <dbReference type="SAM" id="SignalP"/>
    </source>
</evidence>
<evidence type="ECO:0000256" key="7">
    <source>
        <dbReference type="SAM" id="MobiDB-lite"/>
    </source>
</evidence>
<keyword evidence="4" id="KW-0479">Metal-binding</keyword>
<keyword evidence="8" id="KW-0732">Signal</keyword>